<dbReference type="EMBL" id="SACT01000002">
    <property type="protein sequence ID" value="RVT52286.1"/>
    <property type="molecule type" value="Genomic_DNA"/>
</dbReference>
<dbReference type="SUPFAM" id="SSF49265">
    <property type="entry name" value="Fibronectin type III"/>
    <property type="match status" value="1"/>
</dbReference>
<reference evidence="3 4" key="1">
    <citation type="submission" date="2019-01" db="EMBL/GenBank/DDBJ databases">
        <authorList>
            <person name="Chen W.-M."/>
        </authorList>
    </citation>
    <scope>NUCLEOTIDE SEQUENCE [LARGE SCALE GENOMIC DNA]</scope>
    <source>
        <strain evidence="3 4">ICH-3</strain>
    </source>
</reference>
<keyword evidence="4" id="KW-1185">Reference proteome</keyword>
<evidence type="ECO:0000256" key="2">
    <source>
        <dbReference type="SAM" id="SignalP"/>
    </source>
</evidence>
<proteinExistence type="predicted"/>
<dbReference type="Proteomes" id="UP000288178">
    <property type="component" value="Unassembled WGS sequence"/>
</dbReference>
<dbReference type="Gene3D" id="2.60.40.10">
    <property type="entry name" value="Immunoglobulins"/>
    <property type="match status" value="1"/>
</dbReference>
<evidence type="ECO:0000256" key="1">
    <source>
        <dbReference type="SAM" id="MobiDB-lite"/>
    </source>
</evidence>
<accession>A0A437JX99</accession>
<gene>
    <name evidence="3" type="ORF">ENE75_07460</name>
</gene>
<feature type="chain" id="PRO_5019103648" description="Fibronectin type III domain-containing protein" evidence="2">
    <location>
        <begin position="29"/>
        <end position="592"/>
    </location>
</feature>
<dbReference type="OrthoDB" id="3675244at2"/>
<dbReference type="InterPro" id="IPR036116">
    <property type="entry name" value="FN3_sf"/>
</dbReference>
<evidence type="ECO:0000313" key="3">
    <source>
        <dbReference type="EMBL" id="RVT52286.1"/>
    </source>
</evidence>
<organism evidence="3 4">
    <name type="scientific">Rubrivivax albus</name>
    <dbReference type="NCBI Taxonomy" id="2499835"/>
    <lineage>
        <taxon>Bacteria</taxon>
        <taxon>Pseudomonadati</taxon>
        <taxon>Pseudomonadota</taxon>
        <taxon>Betaproteobacteria</taxon>
        <taxon>Burkholderiales</taxon>
        <taxon>Sphaerotilaceae</taxon>
        <taxon>Rubrivivax</taxon>
    </lineage>
</organism>
<name>A0A437JX99_9BURK</name>
<evidence type="ECO:0000313" key="4">
    <source>
        <dbReference type="Proteomes" id="UP000288178"/>
    </source>
</evidence>
<feature type="signal peptide" evidence="2">
    <location>
        <begin position="1"/>
        <end position="28"/>
    </location>
</feature>
<dbReference type="AlphaFoldDB" id="A0A437JX99"/>
<dbReference type="InterPro" id="IPR013783">
    <property type="entry name" value="Ig-like_fold"/>
</dbReference>
<sequence>MFRLHRGALARARASTLAAALATTLALAACGGGSPSPQSPPDGGGGPSTPSGPTAPAPAPAPERFAALGTSADSVSLDWVTLAGSARVRLQRQRSDGGYVDIADLPAGPGRVVDTGLAPQTLYRYRLVALEAPTQALAEASATTTDEVAPVTATGTPQDEPDTLTLAAAGGSVAAPDGRITLQLPAGALAAGTAVTTQAVSNTAPDGVGPALHVRLATAPSAALTVRVNWDAAQDPQADGLRIGLQRPDGSWLSLPLSSVDRGTRTLQAEIPAELMPLLSVAPAAARGATPAADTGLVIVDFTIVKYLGFKLKPAVARVAVGEGLTLVPVARVRGYDAGIGLCETLDPGIEACVIQPILETREIPLLNTKAGFDRRWYVFASEGGDATYGTIAPQGSVGARYQAPAEVPDPDTVLAALHSVNTATGRTVTIASAITIVDDVWVGSLGAVDGPSSAGTTIHADALVVWQRDRASESDGKRVYRPVGDVHAWVTDDDCQVTVDPPTQPVSADPRLVVLEIDDGASPPAYPTYRLRLVTFWNSLLHATCPKASSSTPGLSGWGWEVQGQVSGDGTRIEGQGLQEQAQITWSFSRP</sequence>
<protein>
    <recommendedName>
        <fullName evidence="5">Fibronectin type III domain-containing protein</fullName>
    </recommendedName>
</protein>
<evidence type="ECO:0008006" key="5">
    <source>
        <dbReference type="Google" id="ProtNLM"/>
    </source>
</evidence>
<keyword evidence="2" id="KW-0732">Signal</keyword>
<comment type="caution">
    <text evidence="3">The sequence shown here is derived from an EMBL/GenBank/DDBJ whole genome shotgun (WGS) entry which is preliminary data.</text>
</comment>
<dbReference type="RefSeq" id="WP_128197418.1">
    <property type="nucleotide sequence ID" value="NZ_SACT01000002.1"/>
</dbReference>
<feature type="region of interest" description="Disordered" evidence="1">
    <location>
        <begin position="30"/>
        <end position="62"/>
    </location>
</feature>
<dbReference type="PROSITE" id="PS51257">
    <property type="entry name" value="PROKAR_LIPOPROTEIN"/>
    <property type="match status" value="1"/>
</dbReference>